<dbReference type="WBParaSite" id="PSAMB.scaffold967size37935.g10085.t1">
    <property type="protein sequence ID" value="PSAMB.scaffold967size37935.g10085.t1"/>
    <property type="gene ID" value="PSAMB.scaffold967size37935.g10085"/>
</dbReference>
<dbReference type="Proteomes" id="UP000887566">
    <property type="component" value="Unplaced"/>
</dbReference>
<accession>A0A914XN31</accession>
<name>A0A914XN31_9BILA</name>
<keyword evidence="1" id="KW-1185">Reference proteome</keyword>
<proteinExistence type="predicted"/>
<reference evidence="2" key="1">
    <citation type="submission" date="2022-11" db="UniProtKB">
        <authorList>
            <consortium name="WormBaseParasite"/>
        </authorList>
    </citation>
    <scope>IDENTIFICATION</scope>
</reference>
<evidence type="ECO:0000313" key="2">
    <source>
        <dbReference type="WBParaSite" id="PSAMB.scaffold967size37935.g10085.t1"/>
    </source>
</evidence>
<evidence type="ECO:0000313" key="1">
    <source>
        <dbReference type="Proteomes" id="UP000887566"/>
    </source>
</evidence>
<organism evidence="1 2">
    <name type="scientific">Plectus sambesii</name>
    <dbReference type="NCBI Taxonomy" id="2011161"/>
    <lineage>
        <taxon>Eukaryota</taxon>
        <taxon>Metazoa</taxon>
        <taxon>Ecdysozoa</taxon>
        <taxon>Nematoda</taxon>
        <taxon>Chromadorea</taxon>
        <taxon>Plectida</taxon>
        <taxon>Plectina</taxon>
        <taxon>Plectoidea</taxon>
        <taxon>Plectidae</taxon>
        <taxon>Plectus</taxon>
    </lineage>
</organism>
<protein>
    <submittedName>
        <fullName evidence="2">Uncharacterized protein</fullName>
    </submittedName>
</protein>
<sequence length="118" mass="12646">MLARRVGAEDWREATAPGVDVVPIPSGAFARLVEFAASATTPAKSESTRRRSQRRPSRLIDACFAPRSEPAAAAGSFPGAGTDHVTLVCARCRQTHVQTNTLLHILQTKISNGMFTLS</sequence>
<dbReference type="AlphaFoldDB" id="A0A914XN31"/>